<keyword evidence="1" id="KW-0812">Transmembrane</keyword>
<evidence type="ECO:0000313" key="3">
    <source>
        <dbReference type="EMBL" id="TKR76189.1"/>
    </source>
</evidence>
<dbReference type="EMBL" id="AZBU02000005">
    <property type="protein sequence ID" value="TKR76189.1"/>
    <property type="molecule type" value="Genomic_DNA"/>
</dbReference>
<dbReference type="Pfam" id="PF12937">
    <property type="entry name" value="F-box-like"/>
    <property type="match status" value="1"/>
</dbReference>
<dbReference type="AlphaFoldDB" id="A0A4U5N1G4"/>
<reference evidence="3 4" key="2">
    <citation type="journal article" date="2019" name="G3 (Bethesda)">
        <title>Hybrid Assembly of the Genome of the Entomopathogenic Nematode Steinernema carpocapsae Identifies the X-Chromosome.</title>
        <authorList>
            <person name="Serra L."/>
            <person name="Macchietto M."/>
            <person name="Macias-Munoz A."/>
            <person name="McGill C.J."/>
            <person name="Rodriguez I.M."/>
            <person name="Rodriguez B."/>
            <person name="Murad R."/>
            <person name="Mortazavi A."/>
        </authorList>
    </citation>
    <scope>NUCLEOTIDE SEQUENCE [LARGE SCALE GENOMIC DNA]</scope>
    <source>
        <strain evidence="3 4">ALL</strain>
    </source>
</reference>
<reference evidence="3 4" key="1">
    <citation type="journal article" date="2015" name="Genome Biol.">
        <title>Comparative genomics of Steinernema reveals deeply conserved gene regulatory networks.</title>
        <authorList>
            <person name="Dillman A.R."/>
            <person name="Macchietto M."/>
            <person name="Porter C.F."/>
            <person name="Rogers A."/>
            <person name="Williams B."/>
            <person name="Antoshechkin I."/>
            <person name="Lee M.M."/>
            <person name="Goodwin Z."/>
            <person name="Lu X."/>
            <person name="Lewis E.E."/>
            <person name="Goodrich-Blair H."/>
            <person name="Stock S.P."/>
            <person name="Adams B.J."/>
            <person name="Sternberg P.W."/>
            <person name="Mortazavi A."/>
        </authorList>
    </citation>
    <scope>NUCLEOTIDE SEQUENCE [LARGE SCALE GENOMIC DNA]</scope>
    <source>
        <strain evidence="3 4">ALL</strain>
    </source>
</reference>
<keyword evidence="1" id="KW-0472">Membrane</keyword>
<comment type="caution">
    <text evidence="3">The sequence shown here is derived from an EMBL/GenBank/DDBJ whole genome shotgun (WGS) entry which is preliminary data.</text>
</comment>
<dbReference type="PROSITE" id="PS50181">
    <property type="entry name" value="FBOX"/>
    <property type="match status" value="1"/>
</dbReference>
<name>A0A4U5N1G4_STECR</name>
<dbReference type="InterPro" id="IPR001810">
    <property type="entry name" value="F-box_dom"/>
</dbReference>
<feature type="transmembrane region" description="Helical" evidence="1">
    <location>
        <begin position="6"/>
        <end position="24"/>
    </location>
</feature>
<dbReference type="SUPFAM" id="SSF81383">
    <property type="entry name" value="F-box domain"/>
    <property type="match status" value="1"/>
</dbReference>
<sequence>MVMEIIISLFAVACFILASWFYYYKIRPPNCSIANLPPEMLFLILSHLKQLENDCEFYRHRTVCRQWKPLVEELADPVPTVLYWEPNNKRCSTMFKSRFSWFHVKLNENVDPKLFSLIPKTGELNLHVTIGKQEENLVNLLEGIKNIRFAKPPEHFSVFAVFNCPLKLFKQFLASPMLEKATEIRIYFPDESRFRNAFDQKMPSFTKLQRPHKMIYEDGYDEVNAYLGFPEKLAGFTWADS</sequence>
<proteinExistence type="predicted"/>
<dbReference type="InterPro" id="IPR036047">
    <property type="entry name" value="F-box-like_dom_sf"/>
</dbReference>
<evidence type="ECO:0000259" key="2">
    <source>
        <dbReference type="PROSITE" id="PS50181"/>
    </source>
</evidence>
<gene>
    <name evidence="3" type="ORF">L596_017366</name>
</gene>
<keyword evidence="4" id="KW-1185">Reference proteome</keyword>
<accession>A0A4U5N1G4</accession>
<organism evidence="3 4">
    <name type="scientific">Steinernema carpocapsae</name>
    <name type="common">Entomopathogenic nematode</name>
    <dbReference type="NCBI Taxonomy" id="34508"/>
    <lineage>
        <taxon>Eukaryota</taxon>
        <taxon>Metazoa</taxon>
        <taxon>Ecdysozoa</taxon>
        <taxon>Nematoda</taxon>
        <taxon>Chromadorea</taxon>
        <taxon>Rhabditida</taxon>
        <taxon>Tylenchina</taxon>
        <taxon>Panagrolaimomorpha</taxon>
        <taxon>Strongyloidoidea</taxon>
        <taxon>Steinernematidae</taxon>
        <taxon>Steinernema</taxon>
    </lineage>
</organism>
<feature type="domain" description="F-box" evidence="2">
    <location>
        <begin position="30"/>
        <end position="87"/>
    </location>
</feature>
<protein>
    <recommendedName>
        <fullName evidence="2">F-box domain-containing protein</fullName>
    </recommendedName>
</protein>
<evidence type="ECO:0000313" key="4">
    <source>
        <dbReference type="Proteomes" id="UP000298663"/>
    </source>
</evidence>
<dbReference type="OrthoDB" id="9973183at2759"/>
<dbReference type="Proteomes" id="UP000298663">
    <property type="component" value="Unassembled WGS sequence"/>
</dbReference>
<keyword evidence="1" id="KW-1133">Transmembrane helix</keyword>
<evidence type="ECO:0000256" key="1">
    <source>
        <dbReference type="SAM" id="Phobius"/>
    </source>
</evidence>